<dbReference type="GO" id="GO:0008270">
    <property type="term" value="F:zinc ion binding"/>
    <property type="evidence" value="ECO:0007669"/>
    <property type="project" value="UniProtKB-UniRule"/>
</dbReference>
<evidence type="ECO:0000256" key="2">
    <source>
        <dbReference type="ARBA" id="ARBA00022694"/>
    </source>
</evidence>
<evidence type="ECO:0000256" key="9">
    <source>
        <dbReference type="HAMAP-Rule" id="MF_01818"/>
    </source>
</evidence>
<feature type="binding site" evidence="9">
    <location>
        <position position="66"/>
    </location>
    <ligand>
        <name>Zn(2+)</name>
        <dbReference type="ChEBI" id="CHEBI:29105"/>
        <label>1</label>
        <note>catalytic</note>
    </ligand>
</feature>
<feature type="binding site" evidence="9">
    <location>
        <position position="141"/>
    </location>
    <ligand>
        <name>Zn(2+)</name>
        <dbReference type="ChEBI" id="CHEBI:29105"/>
        <label>1</label>
        <note>catalytic</note>
    </ligand>
</feature>
<dbReference type="PANTHER" id="PTHR46018:SF2">
    <property type="entry name" value="ZINC PHOSPHODIESTERASE ELAC PROTEIN 1"/>
    <property type="match status" value="1"/>
</dbReference>
<keyword evidence="5 9" id="KW-0255">Endonuclease</keyword>
<dbReference type="CDD" id="cd07717">
    <property type="entry name" value="RNaseZ_ZiPD-like_MBL-fold"/>
    <property type="match status" value="1"/>
</dbReference>
<dbReference type="FunFam" id="3.60.15.10:FF:000002">
    <property type="entry name" value="Ribonuclease Z"/>
    <property type="match status" value="1"/>
</dbReference>
<comment type="function">
    <text evidence="9">Zinc phosphodiesterase, which has both exoribonuclease and endoribonuclease activities.</text>
</comment>
<evidence type="ECO:0000313" key="13">
    <source>
        <dbReference type="Proteomes" id="UP001282336"/>
    </source>
</evidence>
<evidence type="ECO:0000256" key="5">
    <source>
        <dbReference type="ARBA" id="ARBA00022759"/>
    </source>
</evidence>
<dbReference type="NCBIfam" id="NF000800">
    <property type="entry name" value="PRK00055.1-1"/>
    <property type="match status" value="1"/>
</dbReference>
<keyword evidence="4 9" id="KW-0479">Metal-binding</keyword>
<dbReference type="GO" id="GO:0004527">
    <property type="term" value="F:exonuclease activity"/>
    <property type="evidence" value="ECO:0007669"/>
    <property type="project" value="UniProtKB-UniRule"/>
</dbReference>
<evidence type="ECO:0000256" key="1">
    <source>
        <dbReference type="ARBA" id="ARBA00011738"/>
    </source>
</evidence>
<dbReference type="Pfam" id="PF23023">
    <property type="entry name" value="Anti-Pycsar_Apyc1"/>
    <property type="match status" value="1"/>
</dbReference>
<dbReference type="RefSeq" id="WP_319628853.1">
    <property type="nucleotide sequence ID" value="NZ_JAWXRB010000044.1"/>
</dbReference>
<dbReference type="EMBL" id="JAWXRD010000030">
    <property type="protein sequence ID" value="MDX6041105.1"/>
    <property type="molecule type" value="Genomic_DNA"/>
</dbReference>
<comment type="cofactor">
    <cofactor evidence="9">
        <name>Zn(2+)</name>
        <dbReference type="ChEBI" id="CHEBI:29105"/>
    </cofactor>
    <text evidence="9">Binds 2 Zn(2+) ions.</text>
</comment>
<keyword evidence="11" id="KW-0067">ATP-binding</keyword>
<accession>A0AAJ2S999</accession>
<keyword evidence="12" id="KW-1185">Reference proteome</keyword>
<dbReference type="Gene3D" id="3.60.15.10">
    <property type="entry name" value="Ribonuclease Z/Hydroxyacylglutathione hydrolase-like"/>
    <property type="match status" value="1"/>
</dbReference>
<comment type="caution">
    <text evidence="10">The sequence shown here is derived from an EMBL/GenBank/DDBJ whole genome shotgun (WGS) entry which is preliminary data.</text>
</comment>
<dbReference type="Proteomes" id="UP001282336">
    <property type="component" value="Unassembled WGS sequence"/>
</dbReference>
<evidence type="ECO:0000256" key="7">
    <source>
        <dbReference type="ARBA" id="ARBA00022833"/>
    </source>
</evidence>
<dbReference type="NCBIfam" id="NF000801">
    <property type="entry name" value="PRK00055.1-3"/>
    <property type="match status" value="1"/>
</dbReference>
<name>A0AAJ2S999_9ENTR</name>
<feature type="binding site" evidence="9">
    <location>
        <position position="212"/>
    </location>
    <ligand>
        <name>Zn(2+)</name>
        <dbReference type="ChEBI" id="CHEBI:29105"/>
        <label>2</label>
        <note>catalytic</note>
    </ligand>
</feature>
<evidence type="ECO:0000256" key="4">
    <source>
        <dbReference type="ARBA" id="ARBA00022723"/>
    </source>
</evidence>
<dbReference type="NCBIfam" id="TIGR02651">
    <property type="entry name" value="RNase_Z"/>
    <property type="match status" value="1"/>
</dbReference>
<keyword evidence="11" id="KW-0547">Nucleotide-binding</keyword>
<evidence type="ECO:0000256" key="8">
    <source>
        <dbReference type="ARBA" id="ARBA00022839"/>
    </source>
</evidence>
<dbReference type="EC" id="3.1.-.-" evidence="9"/>
<sequence>MELIFLGTSAGVPTRHRNMTSMVLNLQQPNLSQMWLFDCGEGTQHQFLKTSHHPGKLDKIFITHLHGDHLFGLPGLLCSRSMQGNPSPLTIYGPKGIREFVETALRLSGSWTDYPLSIEEIGPGVVFDDGFFKVSAYPLNHPVECYGYRIDQHDKPGPLDAARLLADGIKAGPLFQQLKKGLTVEMPDGRRVNGQDYLGPSTPGISLAIFGDTAPCPAALELAKGVDVMVHETTLEQEMAEKANSRGHSSSVQAAQLAREAKVGKLIITHVSSRYDWHGCQRLLAECRSVFEPCELAEDFSVFPLV</sequence>
<comment type="subunit">
    <text evidence="1 9">Homodimer.</text>
</comment>
<dbReference type="AlphaFoldDB" id="A0AAJ2S999"/>
<keyword evidence="6 9" id="KW-0378">Hydrolase</keyword>
<evidence type="ECO:0000313" key="11">
    <source>
        <dbReference type="EMBL" id="MDX6041105.1"/>
    </source>
</evidence>
<dbReference type="InterPro" id="IPR036866">
    <property type="entry name" value="RibonucZ/Hydroxyglut_hydro"/>
</dbReference>
<keyword evidence="3 9" id="KW-0540">Nuclease</keyword>
<evidence type="ECO:0000313" key="10">
    <source>
        <dbReference type="EMBL" id="MDX6032328.1"/>
    </source>
</evidence>
<dbReference type="GO" id="GO:0005524">
    <property type="term" value="F:ATP binding"/>
    <property type="evidence" value="ECO:0007669"/>
    <property type="project" value="UniProtKB-KW"/>
</dbReference>
<dbReference type="GO" id="GO:0042802">
    <property type="term" value="F:identical protein binding"/>
    <property type="evidence" value="ECO:0007669"/>
    <property type="project" value="UniProtKB-ARBA"/>
</dbReference>
<proteinExistence type="inferred from homology"/>
<dbReference type="InterPro" id="IPR013471">
    <property type="entry name" value="RNase_Z/BN"/>
</dbReference>
<feature type="binding site" evidence="9">
    <location>
        <position position="212"/>
    </location>
    <ligand>
        <name>Zn(2+)</name>
        <dbReference type="ChEBI" id="CHEBI:29105"/>
        <label>1</label>
        <note>catalytic</note>
    </ligand>
</feature>
<feature type="binding site" evidence="9">
    <location>
        <position position="68"/>
    </location>
    <ligand>
        <name>Zn(2+)</name>
        <dbReference type="ChEBI" id="CHEBI:29105"/>
        <label>2</label>
        <note>catalytic</note>
    </ligand>
</feature>
<feature type="binding site" evidence="9">
    <location>
        <position position="64"/>
    </location>
    <ligand>
        <name>Zn(2+)</name>
        <dbReference type="ChEBI" id="CHEBI:29105"/>
        <label>1</label>
        <note>catalytic</note>
    </ligand>
</feature>
<reference evidence="10 12" key="1">
    <citation type="submission" date="2023-11" db="EMBL/GenBank/DDBJ databases">
        <title>Scandinavium wanjuensis sp. nov., isolated from lettuce South Korea.</title>
        <authorList>
            <person name="Park J."/>
            <person name="Park S."/>
            <person name="Oh K.K."/>
            <person name="Cho G.S."/>
            <person name="Franz C.M.A.P."/>
        </authorList>
    </citation>
    <scope>NUCLEOTIDE SEQUENCE</scope>
    <source>
        <strain evidence="10">V105_12</strain>
        <strain evidence="11 12">V105_6</strain>
    </source>
</reference>
<dbReference type="GO" id="GO:0042781">
    <property type="term" value="F:3'-tRNA processing endoribonuclease activity"/>
    <property type="evidence" value="ECO:0007669"/>
    <property type="project" value="TreeGrafter"/>
</dbReference>
<keyword evidence="2 9" id="KW-0819">tRNA processing</keyword>
<gene>
    <name evidence="10" type="primary">rnz</name>
    <name evidence="9" type="synonym">rbn</name>
    <name evidence="11" type="ORF">SIK69_13005</name>
    <name evidence="10" type="ORF">SIL20_12500</name>
</gene>
<dbReference type="SUPFAM" id="SSF56281">
    <property type="entry name" value="Metallo-hydrolase/oxidoreductase"/>
    <property type="match status" value="1"/>
</dbReference>
<evidence type="ECO:0000256" key="6">
    <source>
        <dbReference type="ARBA" id="ARBA00022801"/>
    </source>
</evidence>
<feature type="binding site" evidence="9">
    <location>
        <position position="270"/>
    </location>
    <ligand>
        <name>Zn(2+)</name>
        <dbReference type="ChEBI" id="CHEBI:29105"/>
        <label>2</label>
        <note>catalytic</note>
    </ligand>
</feature>
<organism evidence="10 13">
    <name type="scientific">Scandinavium lactucae</name>
    <dbReference type="NCBI Taxonomy" id="3095028"/>
    <lineage>
        <taxon>Bacteria</taxon>
        <taxon>Pseudomonadati</taxon>
        <taxon>Pseudomonadota</taxon>
        <taxon>Gammaproteobacteria</taxon>
        <taxon>Enterobacterales</taxon>
        <taxon>Enterobacteriaceae</taxon>
        <taxon>Scandinavium</taxon>
    </lineage>
</organism>
<keyword evidence="7 9" id="KW-0862">Zinc</keyword>
<feature type="binding site" evidence="9">
    <location>
        <position position="69"/>
    </location>
    <ligand>
        <name>Zn(2+)</name>
        <dbReference type="ChEBI" id="CHEBI:29105"/>
        <label>2</label>
        <note>catalytic</note>
    </ligand>
</feature>
<keyword evidence="8 9" id="KW-0269">Exonuclease</keyword>
<evidence type="ECO:0000313" key="12">
    <source>
        <dbReference type="Proteomes" id="UP001275664"/>
    </source>
</evidence>
<dbReference type="EMBL" id="JAWXRC010000026">
    <property type="protein sequence ID" value="MDX6032328.1"/>
    <property type="molecule type" value="Genomic_DNA"/>
</dbReference>
<dbReference type="PANTHER" id="PTHR46018">
    <property type="entry name" value="ZINC PHOSPHODIESTERASE ELAC PROTEIN 1"/>
    <property type="match status" value="1"/>
</dbReference>
<evidence type="ECO:0000256" key="3">
    <source>
        <dbReference type="ARBA" id="ARBA00022722"/>
    </source>
</evidence>
<dbReference type="HAMAP" id="MF_01818">
    <property type="entry name" value="RNase_Z_BN"/>
    <property type="match status" value="1"/>
</dbReference>
<dbReference type="Proteomes" id="UP001275664">
    <property type="component" value="Unassembled WGS sequence"/>
</dbReference>
<protein>
    <recommendedName>
        <fullName evidence="9">Ribonuclease BN</fullName>
        <shortName evidence="9">RNase BN</shortName>
        <ecNumber evidence="9">3.1.-.-</ecNumber>
    </recommendedName>
    <alternativeName>
        <fullName evidence="9">Ribonuclease Z homolog</fullName>
        <shortName evidence="9">RNase Z homolog</shortName>
    </alternativeName>
</protein>
<comment type="similarity">
    <text evidence="9">Belongs to the RNase Z family. RNase BN subfamily.</text>
</comment>
<feature type="active site" description="Proton acceptor" evidence="9">
    <location>
        <position position="68"/>
    </location>
</feature>